<dbReference type="AlphaFoldDB" id="A0A2U1LXR8"/>
<evidence type="ECO:0000259" key="1">
    <source>
        <dbReference type="Pfam" id="PF03478"/>
    </source>
</evidence>
<name>A0A2U1LXR8_ARTAN</name>
<dbReference type="PANTHER" id="PTHR33127:SF5">
    <property type="entry name" value="TRANSMEMBRANE PROTEIN"/>
    <property type="match status" value="1"/>
</dbReference>
<dbReference type="Pfam" id="PF03478">
    <property type="entry name" value="Beta-prop_KIB1-4"/>
    <property type="match status" value="2"/>
</dbReference>
<accession>A0A2U1LXR8</accession>
<organism evidence="2 3">
    <name type="scientific">Artemisia annua</name>
    <name type="common">Sweet wormwood</name>
    <dbReference type="NCBI Taxonomy" id="35608"/>
    <lineage>
        <taxon>Eukaryota</taxon>
        <taxon>Viridiplantae</taxon>
        <taxon>Streptophyta</taxon>
        <taxon>Embryophyta</taxon>
        <taxon>Tracheophyta</taxon>
        <taxon>Spermatophyta</taxon>
        <taxon>Magnoliopsida</taxon>
        <taxon>eudicotyledons</taxon>
        <taxon>Gunneridae</taxon>
        <taxon>Pentapetalae</taxon>
        <taxon>asterids</taxon>
        <taxon>campanulids</taxon>
        <taxon>Asterales</taxon>
        <taxon>Asteraceae</taxon>
        <taxon>Asteroideae</taxon>
        <taxon>Anthemideae</taxon>
        <taxon>Artemisiinae</taxon>
        <taxon>Artemisia</taxon>
    </lineage>
</organism>
<dbReference type="OrthoDB" id="1433242at2759"/>
<dbReference type="PANTHER" id="PTHR33127">
    <property type="entry name" value="TRANSMEMBRANE PROTEIN"/>
    <property type="match status" value="1"/>
</dbReference>
<dbReference type="EMBL" id="PKPP01007311">
    <property type="protein sequence ID" value="PWA53744.1"/>
    <property type="molecule type" value="Genomic_DNA"/>
</dbReference>
<evidence type="ECO:0000313" key="3">
    <source>
        <dbReference type="Proteomes" id="UP000245207"/>
    </source>
</evidence>
<evidence type="ECO:0000313" key="2">
    <source>
        <dbReference type="EMBL" id="PWA53744.1"/>
    </source>
</evidence>
<feature type="domain" description="KIB1-4 beta-propeller" evidence="1">
    <location>
        <begin position="43"/>
        <end position="322"/>
    </location>
</feature>
<gene>
    <name evidence="2" type="ORF">CTI12_AA442300</name>
</gene>
<reference evidence="2 3" key="1">
    <citation type="journal article" date="2018" name="Mol. Plant">
        <title>The genome of Artemisia annua provides insight into the evolution of Asteraceae family and artemisinin biosynthesis.</title>
        <authorList>
            <person name="Shen Q."/>
            <person name="Zhang L."/>
            <person name="Liao Z."/>
            <person name="Wang S."/>
            <person name="Yan T."/>
            <person name="Shi P."/>
            <person name="Liu M."/>
            <person name="Fu X."/>
            <person name="Pan Q."/>
            <person name="Wang Y."/>
            <person name="Lv Z."/>
            <person name="Lu X."/>
            <person name="Zhang F."/>
            <person name="Jiang W."/>
            <person name="Ma Y."/>
            <person name="Chen M."/>
            <person name="Hao X."/>
            <person name="Li L."/>
            <person name="Tang Y."/>
            <person name="Lv G."/>
            <person name="Zhou Y."/>
            <person name="Sun X."/>
            <person name="Brodelius P.E."/>
            <person name="Rose J.K.C."/>
            <person name="Tang K."/>
        </authorList>
    </citation>
    <scope>NUCLEOTIDE SEQUENCE [LARGE SCALE GENOMIC DNA]</scope>
    <source>
        <strain evidence="3">cv. Huhao1</strain>
        <tissue evidence="2">Leaf</tissue>
    </source>
</reference>
<feature type="domain" description="KIB1-4 beta-propeller" evidence="1">
    <location>
        <begin position="507"/>
        <end position="728"/>
    </location>
</feature>
<dbReference type="Proteomes" id="UP000245207">
    <property type="component" value="Unassembled WGS sequence"/>
</dbReference>
<protein>
    <recommendedName>
        <fullName evidence="1">KIB1-4 beta-propeller domain-containing protein</fullName>
    </recommendedName>
</protein>
<comment type="caution">
    <text evidence="2">The sequence shown here is derived from an EMBL/GenBank/DDBJ whole genome shotgun (WGS) entry which is preliminary data.</text>
</comment>
<keyword evidence="3" id="KW-1185">Reference proteome</keyword>
<sequence>MEQKQISGGPIYDRLPPLSAKYPWLVAQSLKAKEEEEMGDQFFFNIHDPASYYRCRIPELLGKRIHGSFHGWVILSNHVLWFLWNPMTSKIINLPPLMLKDGDPTSIKECCLSLPPNNPNSVLLLTRRDKSTFVFCRLACTRRKLRWTELSYAKQLKRLTGNGELVNNLTCCNGNVYALSSDGFFAKFIMQVDIVVKKTQVVINLLLFGSFPHAPYSQCSGWIHYLKGHNTELYCITLGFWEPTKINLGIVSLSRVDMTRINWEDQLEGLKDWDMTNMGTETTREELEELEEAGYFDVLRKSCEIWKEMEDLKDAVFFVDLARDNMVFYSPSISSELGGYIHMRSDMGKIIYSYNLNDKSISVSSMPSPVPPTSHVLVWECRLQGDHSADSKQEEEDKDHGVVSKRITDEEVEVNEPHLLNLPFHLLEMIMAHCVGLEYLKFRATCKHCHLAAPLIKWKDKQRLQYYSLVSPWLMVVDKDRDIITFEDPMFGDKYFMKSLVSIPDGRIRCSRFGWLLVYSIGIGLLFYNPLTRDIRKLPSMEFFFNTLCFNAPPTSPDCMVVGFARRDEWQVYIHFVARRQSWRRVHLDFDVGDRYSFGSPTFYDQDLYALCNGNELQVFKGLGKQGYSWKQNVAEAPKSCCTSRVQHFLTKCEQHLLLVIVGEFGESVELFKLDDSTKEWKKIDGLGKHVIYICKATCLCIEAKTPEMENKVYFSRLHEGNKKVVFYSLETGMYHTLNGKKIEENMKDFVGTMHQHIYPHAWIEPNWS</sequence>
<proteinExistence type="predicted"/>
<dbReference type="InterPro" id="IPR005174">
    <property type="entry name" value="KIB1-4_b-propeller"/>
</dbReference>